<reference evidence="9 10" key="1">
    <citation type="submission" date="2024-02" db="EMBL/GenBank/DDBJ databases">
        <title>Microbulbifer aestuariivivens NBRC 112533.</title>
        <authorList>
            <person name="Ichikawa N."/>
            <person name="Katano-Makiyama Y."/>
            <person name="Hidaka K."/>
        </authorList>
    </citation>
    <scope>NUCLEOTIDE SEQUENCE [LARGE SCALE GENOMIC DNA]</scope>
    <source>
        <strain evidence="9 10">NBRC 112533</strain>
    </source>
</reference>
<keyword evidence="10" id="KW-1185">Reference proteome</keyword>
<dbReference type="PANTHER" id="PTHR43055">
    <property type="entry name" value="FORMATE-DEPENDENT PHOSPHORIBOSYLGLYCINAMIDE FORMYLTRANSFERASE"/>
    <property type="match status" value="1"/>
</dbReference>
<evidence type="ECO:0000256" key="5">
    <source>
        <dbReference type="ARBA" id="ARBA00022840"/>
    </source>
</evidence>
<evidence type="ECO:0000256" key="3">
    <source>
        <dbReference type="ARBA" id="ARBA00022741"/>
    </source>
</evidence>
<evidence type="ECO:0000256" key="1">
    <source>
        <dbReference type="ARBA" id="ARBA00022598"/>
    </source>
</evidence>
<name>A0ABP9WJY1_9GAMM</name>
<evidence type="ECO:0000313" key="9">
    <source>
        <dbReference type="EMBL" id="GAA5523522.1"/>
    </source>
</evidence>
<feature type="binding site" evidence="7">
    <location>
        <begin position="195"/>
        <end position="198"/>
    </location>
    <ligand>
        <name>ATP</name>
        <dbReference type="ChEBI" id="CHEBI:30616"/>
    </ligand>
</feature>
<feature type="binding site" evidence="7">
    <location>
        <position position="155"/>
    </location>
    <ligand>
        <name>ATP</name>
        <dbReference type="ChEBI" id="CHEBI:30616"/>
    </ligand>
</feature>
<keyword evidence="3 7" id="KW-0547">Nucleotide-binding</keyword>
<feature type="binding site" evidence="7">
    <location>
        <begin position="22"/>
        <end position="23"/>
    </location>
    <ligand>
        <name>N(1)-(5-phospho-beta-D-ribosyl)glycinamide</name>
        <dbReference type="ChEBI" id="CHEBI:143788"/>
    </ligand>
</feature>
<dbReference type="Pfam" id="PF02222">
    <property type="entry name" value="ATP-grasp"/>
    <property type="match status" value="1"/>
</dbReference>
<dbReference type="InterPro" id="IPR016185">
    <property type="entry name" value="PreATP-grasp_dom_sf"/>
</dbReference>
<keyword evidence="6 7" id="KW-0460">Magnesium</keyword>
<dbReference type="InterPro" id="IPR003135">
    <property type="entry name" value="ATP-grasp_carboxylate-amine"/>
</dbReference>
<feature type="binding site" evidence="7">
    <location>
        <begin position="368"/>
        <end position="369"/>
    </location>
    <ligand>
        <name>N(1)-(5-phospho-beta-D-ribosyl)glycinamide</name>
        <dbReference type="ChEBI" id="CHEBI:143788"/>
    </ligand>
</feature>
<feature type="binding site" evidence="7">
    <location>
        <position position="114"/>
    </location>
    <ligand>
        <name>ATP</name>
        <dbReference type="ChEBI" id="CHEBI:30616"/>
    </ligand>
</feature>
<evidence type="ECO:0000256" key="2">
    <source>
        <dbReference type="ARBA" id="ARBA00022723"/>
    </source>
</evidence>
<feature type="domain" description="ATP-grasp" evidence="8">
    <location>
        <begin position="119"/>
        <end position="313"/>
    </location>
</feature>
<evidence type="ECO:0000259" key="8">
    <source>
        <dbReference type="PROSITE" id="PS50975"/>
    </source>
</evidence>
<dbReference type="Gene3D" id="3.40.50.20">
    <property type="match status" value="1"/>
</dbReference>
<dbReference type="NCBIfam" id="NF006766">
    <property type="entry name" value="PRK09288.1"/>
    <property type="match status" value="1"/>
</dbReference>
<dbReference type="EMBL" id="BAABRT010000001">
    <property type="protein sequence ID" value="GAA5523522.1"/>
    <property type="molecule type" value="Genomic_DNA"/>
</dbReference>
<dbReference type="InterPro" id="IPR048740">
    <property type="entry name" value="PurT_C"/>
</dbReference>
<comment type="pathway">
    <text evidence="7">Purine metabolism; IMP biosynthesis via de novo pathway; N(2)-formyl-N(1)-(5-phospho-D-ribosyl)glycinamide from N(1)-(5-phospho-D-ribosyl)glycinamide (formate route): step 1/1.</text>
</comment>
<dbReference type="Gene3D" id="3.30.470.20">
    <property type="entry name" value="ATP-grasp fold, B domain"/>
    <property type="match status" value="1"/>
</dbReference>
<comment type="catalytic activity">
    <reaction evidence="7">
        <text>N(1)-(5-phospho-beta-D-ribosyl)glycinamide + formate + ATP = N(2)-formyl-N(1)-(5-phospho-beta-D-ribosyl)glycinamide + ADP + phosphate + H(+)</text>
        <dbReference type="Rhea" id="RHEA:24829"/>
        <dbReference type="ChEBI" id="CHEBI:15378"/>
        <dbReference type="ChEBI" id="CHEBI:15740"/>
        <dbReference type="ChEBI" id="CHEBI:30616"/>
        <dbReference type="ChEBI" id="CHEBI:43474"/>
        <dbReference type="ChEBI" id="CHEBI:143788"/>
        <dbReference type="ChEBI" id="CHEBI:147286"/>
        <dbReference type="ChEBI" id="CHEBI:456216"/>
        <dbReference type="EC" id="6.3.1.21"/>
    </reaction>
</comment>
<dbReference type="PANTHER" id="PTHR43055:SF1">
    <property type="entry name" value="FORMATE-DEPENDENT PHOSPHORIBOSYLGLYCINAMIDE FORMYLTRANSFERASE"/>
    <property type="match status" value="1"/>
</dbReference>
<dbReference type="Proteomes" id="UP001408594">
    <property type="component" value="Unassembled WGS sequence"/>
</dbReference>
<dbReference type="SUPFAM" id="SSF56059">
    <property type="entry name" value="Glutathione synthetase ATP-binding domain-like"/>
    <property type="match status" value="1"/>
</dbReference>
<dbReference type="InterPro" id="IPR011054">
    <property type="entry name" value="Rudment_hybrid_motif"/>
</dbReference>
<dbReference type="InterPro" id="IPR011761">
    <property type="entry name" value="ATP-grasp"/>
</dbReference>
<feature type="binding site" evidence="7">
    <location>
        <position position="203"/>
    </location>
    <ligand>
        <name>ATP</name>
        <dbReference type="ChEBI" id="CHEBI:30616"/>
    </ligand>
</feature>
<dbReference type="PROSITE" id="PS50975">
    <property type="entry name" value="ATP_GRASP"/>
    <property type="match status" value="1"/>
</dbReference>
<feature type="binding site" evidence="7">
    <location>
        <begin position="160"/>
        <end position="165"/>
    </location>
    <ligand>
        <name>ATP</name>
        <dbReference type="ChEBI" id="CHEBI:30616"/>
    </ligand>
</feature>
<evidence type="ECO:0000256" key="6">
    <source>
        <dbReference type="ARBA" id="ARBA00022842"/>
    </source>
</evidence>
<feature type="binding site" evidence="7">
    <location>
        <position position="291"/>
    </location>
    <ligand>
        <name>N(1)-(5-phospho-beta-D-ribosyl)glycinamide</name>
        <dbReference type="ChEBI" id="CHEBI:143788"/>
    </ligand>
</feature>
<keyword evidence="5 7" id="KW-0067">ATP-binding</keyword>
<feature type="binding site" evidence="7">
    <location>
        <position position="284"/>
    </location>
    <ligand>
        <name>Mg(2+)</name>
        <dbReference type="ChEBI" id="CHEBI:18420"/>
    </ligand>
</feature>
<protein>
    <recommendedName>
        <fullName evidence="7">Formate-dependent phosphoribosylglycinamide formyltransferase</fullName>
        <ecNumber evidence="7">6.3.1.21</ecNumber>
    </recommendedName>
    <alternativeName>
        <fullName evidence="7">5'-phosphoribosylglycinamide transformylase 2</fullName>
    </alternativeName>
    <alternativeName>
        <fullName evidence="7">Formate-dependent GAR transformylase</fullName>
    </alternativeName>
    <alternativeName>
        <fullName evidence="7">GAR transformylase 2</fullName>
        <shortName evidence="7">GART 2</shortName>
    </alternativeName>
    <alternativeName>
        <fullName evidence="7">Non-folate glycinamide ribonucleotide transformylase</fullName>
    </alternativeName>
    <alternativeName>
        <fullName evidence="7">Phosphoribosylglycinamide formyltransferase 2</fullName>
    </alternativeName>
</protein>
<feature type="binding site" evidence="7">
    <location>
        <position position="272"/>
    </location>
    <ligand>
        <name>Mg(2+)</name>
        <dbReference type="ChEBI" id="CHEBI:18420"/>
    </ligand>
</feature>
<keyword evidence="4 7" id="KW-0658">Purine biosynthesis</keyword>
<dbReference type="InterPro" id="IPR013815">
    <property type="entry name" value="ATP_grasp_subdomain_1"/>
</dbReference>
<comment type="function">
    <text evidence="7">Involved in the de novo purine biosynthesis. Catalyzes the transfer of formate to 5-phospho-ribosyl-glycinamide (GAR), producing 5-phospho-ribosyl-N-formylglycinamide (FGAR). Formate is provided by PurU via hydrolysis of 10-formyl-tetrahydrofolate.</text>
</comment>
<dbReference type="Pfam" id="PF22660">
    <property type="entry name" value="RS_preATP-grasp-like"/>
    <property type="match status" value="1"/>
</dbReference>
<evidence type="ECO:0000256" key="7">
    <source>
        <dbReference type="HAMAP-Rule" id="MF_01643"/>
    </source>
</evidence>
<dbReference type="InterPro" id="IPR054350">
    <property type="entry name" value="PurT/PurK_preATP-grasp"/>
</dbReference>
<dbReference type="SUPFAM" id="SSF51246">
    <property type="entry name" value="Rudiment single hybrid motif"/>
    <property type="match status" value="1"/>
</dbReference>
<comment type="similarity">
    <text evidence="7">Belongs to the PurK/PurT family.</text>
</comment>
<comment type="caution">
    <text evidence="9">The sequence shown here is derived from an EMBL/GenBank/DDBJ whole genome shotgun (WGS) entry which is preliminary data.</text>
</comment>
<dbReference type="InterPro" id="IPR005862">
    <property type="entry name" value="PurT"/>
</dbReference>
<dbReference type="HAMAP" id="MF_01643">
    <property type="entry name" value="PurT"/>
    <property type="match status" value="1"/>
</dbReference>
<dbReference type="EC" id="6.3.1.21" evidence="7"/>
<dbReference type="RefSeq" id="WP_345547727.1">
    <property type="nucleotide sequence ID" value="NZ_BAABRT010000001.1"/>
</dbReference>
<sequence length="398" mass="42693">MATLGTPFSATATRVLLCGAGELGKEVVIELQRLGCEVIAVDRYPNAPAMQVADRSHVINMLDGTALRDVIEKEQPHLVVPEIEAIATDTLAELEREGVEIVPSARAVQLTMNREGIRRLAAETLGLTTSSYRFAASEAEFKAAIDEIGIPCLVKPIMSSSGKGQSLVRDASQVHLAWAYAQEGGRAGKGKVIVEGFVDFDYEITLLTIRHNDGSGRIVTSFCAPIGHRQADGDYQESWQPQPMSATALARAQDVARAVTDNLGGRGLFGVELFVKGDEVIFSEVSPRPHDTGLVTLISQDLSEFALHARAILGLPIPNIQLHRASASAVLLVEGDSTQMRFGNLATALARPDTQLRLFGKPEVAGKRRLGVALARADDITTARDTANAIIADIEVNL</sequence>
<feature type="binding site" evidence="7">
    <location>
        <position position="361"/>
    </location>
    <ligand>
        <name>N(1)-(5-phospho-beta-D-ribosyl)glycinamide</name>
        <dbReference type="ChEBI" id="CHEBI:143788"/>
    </ligand>
</feature>
<keyword evidence="2 7" id="KW-0479">Metal-binding</keyword>
<dbReference type="Pfam" id="PF21244">
    <property type="entry name" value="PurT_C"/>
    <property type="match status" value="1"/>
</dbReference>
<proteinExistence type="inferred from homology"/>
<dbReference type="NCBIfam" id="TIGR01142">
    <property type="entry name" value="purT"/>
    <property type="match status" value="1"/>
</dbReference>
<gene>
    <name evidence="7 9" type="primary">purT</name>
    <name evidence="9" type="ORF">Maes01_00067</name>
</gene>
<keyword evidence="1 7" id="KW-0436">Ligase</keyword>
<evidence type="ECO:0000256" key="4">
    <source>
        <dbReference type="ARBA" id="ARBA00022755"/>
    </source>
</evidence>
<dbReference type="SUPFAM" id="SSF52440">
    <property type="entry name" value="PreATP-grasp domain"/>
    <property type="match status" value="1"/>
</dbReference>
<feature type="binding site" evidence="7">
    <location>
        <position position="82"/>
    </location>
    <ligand>
        <name>N(1)-(5-phospho-beta-D-ribosyl)glycinamide</name>
        <dbReference type="ChEBI" id="CHEBI:143788"/>
    </ligand>
</feature>
<comment type="subunit">
    <text evidence="7">Homodimer.</text>
</comment>
<accession>A0ABP9WJY1</accession>
<dbReference type="Gene3D" id="3.30.1490.20">
    <property type="entry name" value="ATP-grasp fold, A domain"/>
    <property type="match status" value="1"/>
</dbReference>
<organism evidence="9 10">
    <name type="scientific">Microbulbifer aestuariivivens</name>
    <dbReference type="NCBI Taxonomy" id="1908308"/>
    <lineage>
        <taxon>Bacteria</taxon>
        <taxon>Pseudomonadati</taxon>
        <taxon>Pseudomonadota</taxon>
        <taxon>Gammaproteobacteria</taxon>
        <taxon>Cellvibrionales</taxon>
        <taxon>Microbulbiferaceae</taxon>
        <taxon>Microbulbifer</taxon>
    </lineage>
</organism>
<evidence type="ECO:0000313" key="10">
    <source>
        <dbReference type="Proteomes" id="UP001408594"/>
    </source>
</evidence>